<keyword evidence="1" id="KW-0472">Membrane</keyword>
<comment type="caution">
    <text evidence="2">The sequence shown here is derived from an EMBL/GenBank/DDBJ whole genome shotgun (WGS) entry which is preliminary data.</text>
</comment>
<keyword evidence="1" id="KW-1133">Transmembrane helix</keyword>
<feature type="transmembrane region" description="Helical" evidence="1">
    <location>
        <begin position="61"/>
        <end position="89"/>
    </location>
</feature>
<dbReference type="Proteomes" id="UP001357485">
    <property type="component" value="Unassembled WGS sequence"/>
</dbReference>
<evidence type="ECO:0000313" key="3">
    <source>
        <dbReference type="Proteomes" id="UP001357485"/>
    </source>
</evidence>
<keyword evidence="1" id="KW-0812">Transmembrane</keyword>
<evidence type="ECO:0000256" key="1">
    <source>
        <dbReference type="SAM" id="Phobius"/>
    </source>
</evidence>
<protein>
    <recommendedName>
        <fullName evidence="4">Copper transporter</fullName>
    </recommendedName>
</protein>
<proteinExistence type="predicted"/>
<feature type="non-terminal residue" evidence="2">
    <location>
        <position position="98"/>
    </location>
</feature>
<keyword evidence="3" id="KW-1185">Reference proteome</keyword>
<sequence length="98" mass="11021">MAPALFDPQYNSIDVSSIISSIYPSQTGTWLPESIKISPAAVNATDPSTDTSSTLWYKQPWIPIFIFGLFLYSFTSLLFMLCMWANGYLGVRMRVRGQ</sequence>
<evidence type="ECO:0008006" key="4">
    <source>
        <dbReference type="Google" id="ProtNLM"/>
    </source>
</evidence>
<organism evidence="2 3">
    <name type="scientific">Cryomyces antarcticus</name>
    <dbReference type="NCBI Taxonomy" id="329879"/>
    <lineage>
        <taxon>Eukaryota</taxon>
        <taxon>Fungi</taxon>
        <taxon>Dikarya</taxon>
        <taxon>Ascomycota</taxon>
        <taxon>Pezizomycotina</taxon>
        <taxon>Dothideomycetes</taxon>
        <taxon>Dothideomycetes incertae sedis</taxon>
        <taxon>Cryomyces</taxon>
    </lineage>
</organism>
<reference evidence="2 3" key="1">
    <citation type="submission" date="2023-08" db="EMBL/GenBank/DDBJ databases">
        <title>Black Yeasts Isolated from many extreme environments.</title>
        <authorList>
            <person name="Coleine C."/>
            <person name="Stajich J.E."/>
            <person name="Selbmann L."/>
        </authorList>
    </citation>
    <scope>NUCLEOTIDE SEQUENCE [LARGE SCALE GENOMIC DNA]</scope>
    <source>
        <strain evidence="2 3">CCFEE 536</strain>
    </source>
</reference>
<accession>A0ABR0LXZ5</accession>
<evidence type="ECO:0000313" key="2">
    <source>
        <dbReference type="EMBL" id="KAK5256342.1"/>
    </source>
</evidence>
<dbReference type="EMBL" id="JAVRRA010008573">
    <property type="protein sequence ID" value="KAK5256342.1"/>
    <property type="molecule type" value="Genomic_DNA"/>
</dbReference>
<gene>
    <name evidence="2" type="ORF">LTR16_003467</name>
</gene>
<name>A0ABR0LXZ5_9PEZI</name>